<dbReference type="InterPro" id="IPR036812">
    <property type="entry name" value="NAD(P)_OxRdtase_dom_sf"/>
</dbReference>
<evidence type="ECO:0000256" key="3">
    <source>
        <dbReference type="ARBA" id="ARBA00023014"/>
    </source>
</evidence>
<dbReference type="STRING" id="1817867.A3F83_04400"/>
<dbReference type="PANTHER" id="PTHR43312">
    <property type="entry name" value="D-THREO-ALDOSE 1-DEHYDROGENASE"/>
    <property type="match status" value="1"/>
</dbReference>
<dbReference type="Gene3D" id="3.20.20.100">
    <property type="entry name" value="NADP-dependent oxidoreductase domain"/>
    <property type="match status" value="1"/>
</dbReference>
<organism evidence="5 6">
    <name type="scientific">Candidatus Glassbacteria bacterium RIFCSPLOWO2_12_FULL_58_11</name>
    <dbReference type="NCBI Taxonomy" id="1817867"/>
    <lineage>
        <taxon>Bacteria</taxon>
        <taxon>Candidatus Glassiibacteriota</taxon>
    </lineage>
</organism>
<evidence type="ECO:0000256" key="1">
    <source>
        <dbReference type="ARBA" id="ARBA00022723"/>
    </source>
</evidence>
<dbReference type="PROSITE" id="PS00198">
    <property type="entry name" value="4FE4S_FER_1"/>
    <property type="match status" value="1"/>
</dbReference>
<dbReference type="Gene3D" id="3.30.70.20">
    <property type="match status" value="1"/>
</dbReference>
<sequence length="385" mass="41634">MRYGTGNSQTSIPPESSLSRRDFFKKSAAAAVGATMLGAGFSSALAEKELTVNGLPAVVLGRTGLKVTRISFGGILITEPPVLLRAIDQGINFIHTAPGYTNGRSIEAFGKAMKTHRKKVVLALKERPENLDAALKQLNTDYVDILVPPMHDLSSINFPTVKASFEKAKKAGKCGFMGFSCHNNMAAVLDRARELGYYDVVLLGYSNAGDPQFLEAAGKAVEAGIGIMAMKGLPKRGSDGSMPEEAALATSRCTSMLAREHAHTVLASMGSFQSVDFYHGVLETKLGYISPRLEEHYWAMQDGNYCSMCGKCTGICPQGVEIRRIVRYRMYQRDYGLNDYARSRYAALAPGCGAENCDRCGLCEKVCTRGLPLTAMLGEANRLLA</sequence>
<evidence type="ECO:0000259" key="4">
    <source>
        <dbReference type="PROSITE" id="PS51379"/>
    </source>
</evidence>
<keyword evidence="1" id="KW-0479">Metal-binding</keyword>
<dbReference type="SUPFAM" id="SSF46548">
    <property type="entry name" value="alpha-helical ferredoxin"/>
    <property type="match status" value="1"/>
</dbReference>
<dbReference type="InterPro" id="IPR017896">
    <property type="entry name" value="4Fe4S_Fe-S-bd"/>
</dbReference>
<dbReference type="PROSITE" id="PS51379">
    <property type="entry name" value="4FE4S_FER_2"/>
    <property type="match status" value="1"/>
</dbReference>
<name>A0A1F5YSC0_9BACT</name>
<proteinExistence type="predicted"/>
<feature type="domain" description="4Fe-4S ferredoxin-type" evidence="4">
    <location>
        <begin position="297"/>
        <end position="325"/>
    </location>
</feature>
<keyword evidence="3" id="KW-0411">Iron-sulfur</keyword>
<gene>
    <name evidence="5" type="ORF">A3F83_04400</name>
</gene>
<evidence type="ECO:0000313" key="6">
    <source>
        <dbReference type="Proteomes" id="UP000179129"/>
    </source>
</evidence>
<comment type="caution">
    <text evidence="5">The sequence shown here is derived from an EMBL/GenBank/DDBJ whole genome shotgun (WGS) entry which is preliminary data.</text>
</comment>
<dbReference type="PROSITE" id="PS51318">
    <property type="entry name" value="TAT"/>
    <property type="match status" value="1"/>
</dbReference>
<dbReference type="InterPro" id="IPR017900">
    <property type="entry name" value="4Fe4S_Fe_S_CS"/>
</dbReference>
<dbReference type="Pfam" id="PF13187">
    <property type="entry name" value="Fer4_9"/>
    <property type="match status" value="1"/>
</dbReference>
<evidence type="ECO:0000256" key="2">
    <source>
        <dbReference type="ARBA" id="ARBA00023004"/>
    </source>
</evidence>
<dbReference type="InterPro" id="IPR053135">
    <property type="entry name" value="AKR2_Oxidoreductase"/>
</dbReference>
<protein>
    <recommendedName>
        <fullName evidence="4">4Fe-4S ferredoxin-type domain-containing protein</fullName>
    </recommendedName>
</protein>
<dbReference type="EMBL" id="MFIX01000164">
    <property type="protein sequence ID" value="OGG03006.1"/>
    <property type="molecule type" value="Genomic_DNA"/>
</dbReference>
<dbReference type="PANTHER" id="PTHR43312:SF1">
    <property type="entry name" value="NADP-DEPENDENT OXIDOREDUCTASE DOMAIN-CONTAINING PROTEIN"/>
    <property type="match status" value="1"/>
</dbReference>
<reference evidence="5 6" key="1">
    <citation type="journal article" date="2016" name="Nat. Commun.">
        <title>Thousands of microbial genomes shed light on interconnected biogeochemical processes in an aquifer system.</title>
        <authorList>
            <person name="Anantharaman K."/>
            <person name="Brown C.T."/>
            <person name="Hug L.A."/>
            <person name="Sharon I."/>
            <person name="Castelle C.J."/>
            <person name="Probst A.J."/>
            <person name="Thomas B.C."/>
            <person name="Singh A."/>
            <person name="Wilkins M.J."/>
            <person name="Karaoz U."/>
            <person name="Brodie E.L."/>
            <person name="Williams K.H."/>
            <person name="Hubbard S.S."/>
            <person name="Banfield J.F."/>
        </authorList>
    </citation>
    <scope>NUCLEOTIDE SEQUENCE [LARGE SCALE GENOMIC DNA]</scope>
</reference>
<evidence type="ECO:0000313" key="5">
    <source>
        <dbReference type="EMBL" id="OGG03006.1"/>
    </source>
</evidence>
<dbReference type="SUPFAM" id="SSF51430">
    <property type="entry name" value="NAD(P)-linked oxidoreductase"/>
    <property type="match status" value="1"/>
</dbReference>
<keyword evidence="2" id="KW-0408">Iron</keyword>
<dbReference type="Proteomes" id="UP000179129">
    <property type="component" value="Unassembled WGS sequence"/>
</dbReference>
<dbReference type="AlphaFoldDB" id="A0A1F5YSC0"/>
<dbReference type="Pfam" id="PF00248">
    <property type="entry name" value="Aldo_ket_red"/>
    <property type="match status" value="1"/>
</dbReference>
<dbReference type="GO" id="GO:0046872">
    <property type="term" value="F:metal ion binding"/>
    <property type="evidence" value="ECO:0007669"/>
    <property type="project" value="UniProtKB-KW"/>
</dbReference>
<dbReference type="InterPro" id="IPR006311">
    <property type="entry name" value="TAT_signal"/>
</dbReference>
<dbReference type="GO" id="GO:0051536">
    <property type="term" value="F:iron-sulfur cluster binding"/>
    <property type="evidence" value="ECO:0007669"/>
    <property type="project" value="UniProtKB-KW"/>
</dbReference>
<dbReference type="InterPro" id="IPR023210">
    <property type="entry name" value="NADP_OxRdtase_dom"/>
</dbReference>
<accession>A0A1F5YSC0</accession>